<dbReference type="GO" id="GO:0005524">
    <property type="term" value="F:ATP binding"/>
    <property type="evidence" value="ECO:0007669"/>
    <property type="project" value="UniProtKB-KW"/>
</dbReference>
<dbReference type="EC" id="3.6.3.-" evidence="10"/>
<evidence type="ECO:0000313" key="10">
    <source>
        <dbReference type="EMBL" id="CUQ87011.1"/>
    </source>
</evidence>
<evidence type="ECO:0000256" key="1">
    <source>
        <dbReference type="ARBA" id="ARBA00004651"/>
    </source>
</evidence>
<dbReference type="InterPro" id="IPR025857">
    <property type="entry name" value="MacB_PCD"/>
</dbReference>
<reference evidence="10 11" key="1">
    <citation type="submission" date="2015-09" db="EMBL/GenBank/DDBJ databases">
        <authorList>
            <consortium name="Pathogen Informatics"/>
        </authorList>
    </citation>
    <scope>NUCLEOTIDE SEQUENCE [LARGE SCALE GENOMIC DNA]</scope>
    <source>
        <strain evidence="10 11">2789STDY5834928</strain>
    </source>
</reference>
<evidence type="ECO:0000259" key="8">
    <source>
        <dbReference type="Pfam" id="PF02687"/>
    </source>
</evidence>
<comment type="similarity">
    <text evidence="6">Belongs to the ABC-4 integral membrane protein family.</text>
</comment>
<dbReference type="InterPro" id="IPR003838">
    <property type="entry name" value="ABC3_permease_C"/>
</dbReference>
<evidence type="ECO:0000256" key="7">
    <source>
        <dbReference type="SAM" id="Phobius"/>
    </source>
</evidence>
<evidence type="ECO:0000313" key="11">
    <source>
        <dbReference type="Proteomes" id="UP000095662"/>
    </source>
</evidence>
<keyword evidence="5 7" id="KW-0472">Membrane</keyword>
<keyword evidence="10" id="KW-0067">ATP-binding</keyword>
<evidence type="ECO:0000256" key="3">
    <source>
        <dbReference type="ARBA" id="ARBA00022692"/>
    </source>
</evidence>
<dbReference type="PANTHER" id="PTHR30572:SF4">
    <property type="entry name" value="ABC TRANSPORTER PERMEASE YTRF"/>
    <property type="match status" value="1"/>
</dbReference>
<dbReference type="GO" id="GO:0005886">
    <property type="term" value="C:plasma membrane"/>
    <property type="evidence" value="ECO:0007669"/>
    <property type="project" value="UniProtKB-SubCell"/>
</dbReference>
<evidence type="ECO:0000256" key="2">
    <source>
        <dbReference type="ARBA" id="ARBA00022475"/>
    </source>
</evidence>
<keyword evidence="10" id="KW-0378">Hydrolase</keyword>
<evidence type="ECO:0000259" key="9">
    <source>
        <dbReference type="Pfam" id="PF12704"/>
    </source>
</evidence>
<dbReference type="STRING" id="39492.ERS852540_01414"/>
<protein>
    <submittedName>
        <fullName evidence="10">Macrolide export ATP-binding/permease protein MacB</fullName>
        <ecNumber evidence="10">3.6.3.-</ecNumber>
    </submittedName>
</protein>
<name>A0A174ZSX3_9FIRM</name>
<sequence>MGLMSVMADIWRSRSRSALTMSAVAIGIFSVTVISAAGQIGTAKINDSLDDMGVNSVLVEAQEAGVALSDSDIDALGGLSGVNGAMPLMAQVTKCELIESNVSCMVWGVNEKADEIISMKAIHGRLIDRSDLKKADNICVIDDEIALETYGRTNIVGKTVSVNFGGKYTDFTVIGVAESGLSPIQNMMNDAVPYFVYIPYTTAQNISGKSEYDKIAVLLDKNGDGETAIDRIKTCMANVKGEGSIKISELQSQKKQLDGILAAATSALSFTAGISLAVASVSVMTAMLVSVGERKREIGIKKSLGARNVRIVGEFLAESTMICIIGSIVGIAAGCAVAFVIGLAVGESFVMQTDIMLIAVAVSAVIGMISGSYPAYKAARMKPVDALKM</sequence>
<dbReference type="Pfam" id="PF02687">
    <property type="entry name" value="FtsX"/>
    <property type="match status" value="1"/>
</dbReference>
<feature type="transmembrane region" description="Helical" evidence="7">
    <location>
        <begin position="312"/>
        <end position="343"/>
    </location>
</feature>
<feature type="transmembrane region" description="Helical" evidence="7">
    <location>
        <begin position="355"/>
        <end position="376"/>
    </location>
</feature>
<gene>
    <name evidence="10" type="primary">macB_4</name>
    <name evidence="10" type="ORF">ERS852540_01414</name>
</gene>
<dbReference type="Proteomes" id="UP000095662">
    <property type="component" value="Unassembled WGS sequence"/>
</dbReference>
<dbReference type="GO" id="GO:0016787">
    <property type="term" value="F:hydrolase activity"/>
    <property type="evidence" value="ECO:0007669"/>
    <property type="project" value="UniProtKB-KW"/>
</dbReference>
<keyword evidence="2" id="KW-1003">Cell membrane</keyword>
<organism evidence="10 11">
    <name type="scientific">[Eubacterium] siraeum</name>
    <dbReference type="NCBI Taxonomy" id="39492"/>
    <lineage>
        <taxon>Bacteria</taxon>
        <taxon>Bacillati</taxon>
        <taxon>Bacillota</taxon>
        <taxon>Clostridia</taxon>
        <taxon>Eubacteriales</taxon>
        <taxon>Oscillospiraceae</taxon>
        <taxon>Oscillospiraceae incertae sedis</taxon>
    </lineage>
</organism>
<dbReference type="AlphaFoldDB" id="A0A174ZSX3"/>
<proteinExistence type="inferred from homology"/>
<comment type="subcellular location">
    <subcellularLocation>
        <location evidence="1">Cell membrane</location>
        <topology evidence="1">Multi-pass membrane protein</topology>
    </subcellularLocation>
</comment>
<evidence type="ECO:0000256" key="4">
    <source>
        <dbReference type="ARBA" id="ARBA00022989"/>
    </source>
</evidence>
<dbReference type="EMBL" id="CZBY01000010">
    <property type="protein sequence ID" value="CUQ87011.1"/>
    <property type="molecule type" value="Genomic_DNA"/>
</dbReference>
<keyword evidence="10" id="KW-0547">Nucleotide-binding</keyword>
<feature type="transmembrane region" description="Helical" evidence="7">
    <location>
        <begin position="260"/>
        <end position="291"/>
    </location>
</feature>
<dbReference type="GO" id="GO:0022857">
    <property type="term" value="F:transmembrane transporter activity"/>
    <property type="evidence" value="ECO:0007669"/>
    <property type="project" value="TreeGrafter"/>
</dbReference>
<feature type="domain" description="ABC3 transporter permease C-terminal" evidence="8">
    <location>
        <begin position="270"/>
        <end position="383"/>
    </location>
</feature>
<dbReference type="OrthoDB" id="9770036at2"/>
<evidence type="ECO:0000256" key="5">
    <source>
        <dbReference type="ARBA" id="ARBA00023136"/>
    </source>
</evidence>
<dbReference type="PANTHER" id="PTHR30572">
    <property type="entry name" value="MEMBRANE COMPONENT OF TRANSPORTER-RELATED"/>
    <property type="match status" value="1"/>
</dbReference>
<feature type="domain" description="MacB-like periplasmic core" evidence="9">
    <location>
        <begin position="17"/>
        <end position="233"/>
    </location>
</feature>
<keyword evidence="3 7" id="KW-0812">Transmembrane</keyword>
<keyword evidence="4 7" id="KW-1133">Transmembrane helix</keyword>
<evidence type="ECO:0000256" key="6">
    <source>
        <dbReference type="ARBA" id="ARBA00038076"/>
    </source>
</evidence>
<dbReference type="InterPro" id="IPR050250">
    <property type="entry name" value="Macrolide_Exporter_MacB"/>
</dbReference>
<accession>A0A174ZSX3</accession>
<dbReference type="Pfam" id="PF12704">
    <property type="entry name" value="MacB_PCD"/>
    <property type="match status" value="1"/>
</dbReference>